<proteinExistence type="predicted"/>
<accession>X1JE01</accession>
<reference evidence="1" key="1">
    <citation type="journal article" date="2014" name="Front. Microbiol.">
        <title>High frequency of phylogenetically diverse reductive dehalogenase-homologous genes in deep subseafloor sedimentary metagenomes.</title>
        <authorList>
            <person name="Kawai M."/>
            <person name="Futagami T."/>
            <person name="Toyoda A."/>
            <person name="Takaki Y."/>
            <person name="Nishi S."/>
            <person name="Hori S."/>
            <person name="Arai W."/>
            <person name="Tsubouchi T."/>
            <person name="Morono Y."/>
            <person name="Uchiyama I."/>
            <person name="Ito T."/>
            <person name="Fujiyama A."/>
            <person name="Inagaki F."/>
            <person name="Takami H."/>
        </authorList>
    </citation>
    <scope>NUCLEOTIDE SEQUENCE</scope>
    <source>
        <strain evidence="1">Expedition CK06-06</strain>
    </source>
</reference>
<gene>
    <name evidence="1" type="ORF">S03H2_67467</name>
</gene>
<organism evidence="1">
    <name type="scientific">marine sediment metagenome</name>
    <dbReference type="NCBI Taxonomy" id="412755"/>
    <lineage>
        <taxon>unclassified sequences</taxon>
        <taxon>metagenomes</taxon>
        <taxon>ecological metagenomes</taxon>
    </lineage>
</organism>
<evidence type="ECO:0000313" key="1">
    <source>
        <dbReference type="EMBL" id="GAH76554.1"/>
    </source>
</evidence>
<comment type="caution">
    <text evidence="1">The sequence shown here is derived from an EMBL/GenBank/DDBJ whole genome shotgun (WGS) entry which is preliminary data.</text>
</comment>
<sequence>MSKVFHGFYKFSTTYEKCGLLIPDFFLNQFKETMQFPENHPIHELNIILKRVFKTN</sequence>
<dbReference type="EMBL" id="BARU01044179">
    <property type="protein sequence ID" value="GAH76554.1"/>
    <property type="molecule type" value="Genomic_DNA"/>
</dbReference>
<name>X1JE01_9ZZZZ</name>
<dbReference type="AlphaFoldDB" id="X1JE01"/>
<protein>
    <submittedName>
        <fullName evidence="1">Uncharacterized protein</fullName>
    </submittedName>
</protein>
<feature type="non-terminal residue" evidence="1">
    <location>
        <position position="56"/>
    </location>
</feature>